<feature type="region of interest" description="Disordered" evidence="1">
    <location>
        <begin position="54"/>
        <end position="74"/>
    </location>
</feature>
<accession>D1NWH3</accession>
<dbReference type="EMBL" id="ABXB03000004">
    <property type="protein sequence ID" value="EFA22459.1"/>
    <property type="molecule type" value="Genomic_DNA"/>
</dbReference>
<reference evidence="2 3" key="1">
    <citation type="submission" date="2009-11" db="EMBL/GenBank/DDBJ databases">
        <authorList>
            <person name="Weinstock G."/>
            <person name="Sodergren E."/>
            <person name="Clifton S."/>
            <person name="Fulton L."/>
            <person name="Fulton B."/>
            <person name="Courtney L."/>
            <person name="Fronick C."/>
            <person name="Harrison M."/>
            <person name="Strong C."/>
            <person name="Farmer C."/>
            <person name="Delahaunty K."/>
            <person name="Markovic C."/>
            <person name="Hall O."/>
            <person name="Minx P."/>
            <person name="Tomlinson C."/>
            <person name="Mitreva M."/>
            <person name="Nelson J."/>
            <person name="Hou S."/>
            <person name="Wollam A."/>
            <person name="Pepin K.H."/>
            <person name="Johnson M."/>
            <person name="Bhonagiri V."/>
            <person name="Nash W.E."/>
            <person name="Warren W."/>
            <person name="Chinwalla A."/>
            <person name="Mardis E.R."/>
            <person name="Wilson R.K."/>
        </authorList>
    </citation>
    <scope>NUCLEOTIDE SEQUENCE [LARGE SCALE GENOMIC DNA]</scope>
    <source>
        <strain evidence="2 3">DSM 20093</strain>
    </source>
</reference>
<dbReference type="AlphaFoldDB" id="D1NWH3"/>
<gene>
    <name evidence="2" type="ORF">BIFGAL_04223</name>
</gene>
<sequence length="74" mass="8347">MVQPRYKRAKIRSANVPPWYKHDTNPTHPYRIRTTVVQTRYGFRAVYECKATRGAPAAISSPKRGVSGTGQTGR</sequence>
<comment type="caution">
    <text evidence="2">The sequence shown here is derived from an EMBL/GenBank/DDBJ whole genome shotgun (WGS) entry which is preliminary data.</text>
</comment>
<protein>
    <submittedName>
        <fullName evidence="2">Uncharacterized protein</fullName>
    </submittedName>
</protein>
<evidence type="ECO:0000313" key="2">
    <source>
        <dbReference type="EMBL" id="EFA22459.1"/>
    </source>
</evidence>
<evidence type="ECO:0000256" key="1">
    <source>
        <dbReference type="SAM" id="MobiDB-lite"/>
    </source>
</evidence>
<name>D1NWH3_9BIFI</name>
<evidence type="ECO:0000313" key="3">
    <source>
        <dbReference type="Proteomes" id="UP000003656"/>
    </source>
</evidence>
<dbReference type="Proteomes" id="UP000003656">
    <property type="component" value="Unassembled WGS sequence"/>
</dbReference>
<proteinExistence type="predicted"/>
<organism evidence="2 3">
    <name type="scientific">Bifidobacterium gallicum DSM 20093 = LMG 11596</name>
    <dbReference type="NCBI Taxonomy" id="561180"/>
    <lineage>
        <taxon>Bacteria</taxon>
        <taxon>Bacillati</taxon>
        <taxon>Actinomycetota</taxon>
        <taxon>Actinomycetes</taxon>
        <taxon>Bifidobacteriales</taxon>
        <taxon>Bifidobacteriaceae</taxon>
        <taxon>Bifidobacterium</taxon>
    </lineage>
</organism>